<protein>
    <submittedName>
        <fullName evidence="6">Urea amidolyase family protein</fullName>
    </submittedName>
</protein>
<dbReference type="SMART" id="SM00797">
    <property type="entry name" value="AHS2"/>
    <property type="match status" value="1"/>
</dbReference>
<dbReference type="Gene3D" id="3.30.1360.40">
    <property type="match status" value="1"/>
</dbReference>
<evidence type="ECO:0000256" key="2">
    <source>
        <dbReference type="ARBA" id="ARBA00022801"/>
    </source>
</evidence>
<evidence type="ECO:0000313" key="6">
    <source>
        <dbReference type="EMBL" id="MDJ1114378.1"/>
    </source>
</evidence>
<keyword evidence="3" id="KW-0067">ATP-binding</keyword>
<dbReference type="PANTHER" id="PTHR43309:SF3">
    <property type="entry name" value="5-OXOPROLINASE SUBUNIT C"/>
    <property type="match status" value="1"/>
</dbReference>
<name>A0ABT6ZE10_9MICO</name>
<keyword evidence="1" id="KW-0547">Nucleotide-binding</keyword>
<keyword evidence="2" id="KW-0378">Hydrolase</keyword>
<organism evidence="6 7">
    <name type="scientific">Microbacterium dauci</name>
    <dbReference type="NCBI Taxonomy" id="3048008"/>
    <lineage>
        <taxon>Bacteria</taxon>
        <taxon>Bacillati</taxon>
        <taxon>Actinomycetota</taxon>
        <taxon>Actinomycetes</taxon>
        <taxon>Micrococcales</taxon>
        <taxon>Microbacteriaceae</taxon>
        <taxon>Microbacterium</taxon>
    </lineage>
</organism>
<evidence type="ECO:0000259" key="4">
    <source>
        <dbReference type="SMART" id="SM00796"/>
    </source>
</evidence>
<dbReference type="SMART" id="SM00796">
    <property type="entry name" value="AHS1"/>
    <property type="match status" value="1"/>
</dbReference>
<gene>
    <name evidence="6" type="ORF">QNI14_07920</name>
</gene>
<accession>A0ABT6ZE10</accession>
<dbReference type="SUPFAM" id="SSF160467">
    <property type="entry name" value="PH0987 N-terminal domain-like"/>
    <property type="match status" value="1"/>
</dbReference>
<dbReference type="EMBL" id="JASJND010000005">
    <property type="protein sequence ID" value="MDJ1114378.1"/>
    <property type="molecule type" value="Genomic_DNA"/>
</dbReference>
<dbReference type="SUPFAM" id="SSF50891">
    <property type="entry name" value="Cyclophilin-like"/>
    <property type="match status" value="2"/>
</dbReference>
<dbReference type="InterPro" id="IPR052708">
    <property type="entry name" value="PxpC"/>
</dbReference>
<dbReference type="InterPro" id="IPR003778">
    <property type="entry name" value="CT_A_B"/>
</dbReference>
<dbReference type="InterPro" id="IPR003833">
    <property type="entry name" value="CT_C_D"/>
</dbReference>
<reference evidence="6 7" key="1">
    <citation type="submission" date="2023-05" db="EMBL/GenBank/DDBJ databases">
        <title>Microbacterium dauci sp.nov., Isolated from Carrot Rhizosphere Soil.</title>
        <authorList>
            <person name="Xiao Z."/>
            <person name="Zheng J."/>
        </authorList>
    </citation>
    <scope>NUCLEOTIDE SEQUENCE [LARGE SCALE GENOMIC DNA]</scope>
    <source>
        <strain evidence="6 7">LX3-4</strain>
    </source>
</reference>
<proteinExistence type="predicted"/>
<dbReference type="Gene3D" id="2.40.100.10">
    <property type="entry name" value="Cyclophilin-like"/>
    <property type="match status" value="2"/>
</dbReference>
<dbReference type="Proteomes" id="UP001321481">
    <property type="component" value="Unassembled WGS sequence"/>
</dbReference>
<sequence length="509" mass="52418">MVILPFGDRSLLAEVASLDEVLALHARLAATRPAGVVDLVPAARTVLVRVDPSALPVSAARAWIEGADATPAEADRSATPLVEVPIVYDGVDLADVASLLGVSTDALAAEHAAADWTVAFTGFAPGFGYLVSADWRHDVPRLSTPRTRVPAGAVGVAGEFTGAYPRETPGGWRLLGTTPAQLFDPARSRAALLHPGERVRFVPTRATAFGAADARTDAAPARAAVDVVAAGPLTTIQDQGRPGHLAEGVARSGAADRAALRTANRLVGNVESAAGLEVTVGGFRATARTDLWVAVAGAWGPIRIGGREVDPFRAHRWPAGADLEVGAFTAGIRGYVAIRGGVAASPVLDSRATDVMAGLGPARLAAGDGLALADETAGEVPPEDLHPWTPPGDALDVPVAAGPRADWFTAEARALLFDAVWSVTADADRVGLRLDGPALERIRHGELPSEGMLPGALQVPPSGRPVVLGPDGPVTGGYPVIAVITDDGLDALAQARPGTRVRFRHARAV</sequence>
<dbReference type="NCBIfam" id="TIGR00724">
    <property type="entry name" value="urea_amlyse_rel"/>
    <property type="match status" value="1"/>
</dbReference>
<feature type="domain" description="Carboxyltransferase" evidence="5">
    <location>
        <begin position="246"/>
        <end position="508"/>
    </location>
</feature>
<evidence type="ECO:0000313" key="7">
    <source>
        <dbReference type="Proteomes" id="UP001321481"/>
    </source>
</evidence>
<comment type="caution">
    <text evidence="6">The sequence shown here is derived from an EMBL/GenBank/DDBJ whole genome shotgun (WGS) entry which is preliminary data.</text>
</comment>
<feature type="domain" description="Carboxyltransferase" evidence="4">
    <location>
        <begin position="1"/>
        <end position="193"/>
    </location>
</feature>
<keyword evidence="7" id="KW-1185">Reference proteome</keyword>
<dbReference type="RefSeq" id="WP_283715993.1">
    <property type="nucleotide sequence ID" value="NZ_JASJND010000005.1"/>
</dbReference>
<dbReference type="PANTHER" id="PTHR43309">
    <property type="entry name" value="5-OXOPROLINASE SUBUNIT C"/>
    <property type="match status" value="1"/>
</dbReference>
<dbReference type="Pfam" id="PF02682">
    <property type="entry name" value="CT_C_D"/>
    <property type="match status" value="1"/>
</dbReference>
<evidence type="ECO:0000259" key="5">
    <source>
        <dbReference type="SMART" id="SM00797"/>
    </source>
</evidence>
<dbReference type="InterPro" id="IPR029000">
    <property type="entry name" value="Cyclophilin-like_dom_sf"/>
</dbReference>
<evidence type="ECO:0000256" key="1">
    <source>
        <dbReference type="ARBA" id="ARBA00022741"/>
    </source>
</evidence>
<evidence type="ECO:0000256" key="3">
    <source>
        <dbReference type="ARBA" id="ARBA00022840"/>
    </source>
</evidence>
<dbReference type="Pfam" id="PF02626">
    <property type="entry name" value="CT_A_B"/>
    <property type="match status" value="1"/>
</dbReference>